<dbReference type="RefSeq" id="WP_241711653.1">
    <property type="nucleotide sequence ID" value="NZ_JALBUF010000001.1"/>
</dbReference>
<keyword evidence="4" id="KW-1185">Reference proteome</keyword>
<dbReference type="InterPro" id="IPR018392">
    <property type="entry name" value="LysM"/>
</dbReference>
<gene>
    <name evidence="3" type="ORF">MM817_00284</name>
</gene>
<organism evidence="3 4">
    <name type="scientific">Sulfoacidibacillus ferrooxidans</name>
    <dbReference type="NCBI Taxonomy" id="2005001"/>
    <lineage>
        <taxon>Bacteria</taxon>
        <taxon>Bacillati</taxon>
        <taxon>Bacillota</taxon>
        <taxon>Bacilli</taxon>
        <taxon>Bacillales</taxon>
        <taxon>Alicyclobacillaceae</taxon>
        <taxon>Sulfoacidibacillus</taxon>
    </lineage>
</organism>
<proteinExistence type="predicted"/>
<feature type="compositionally biased region" description="Low complexity" evidence="1">
    <location>
        <begin position="150"/>
        <end position="160"/>
    </location>
</feature>
<evidence type="ECO:0000256" key="1">
    <source>
        <dbReference type="SAM" id="MobiDB-lite"/>
    </source>
</evidence>
<sequence length="320" mass="35405">MKLYTVQQGDTMWKIAKRYGIPTQALISANPHIYDSNVLHIGDQLYLPIDHNEMPPIASGFDGFNLPTPTWPYVVKKADTLWKISHQVGVPLEFIVMANPQISDPNQIVPGQVVQIPSQPQGGMGYGQQGSNSMSPVPTQPPVGTPPAPTLQQQVSSQTPQPSPMKPVPPSNQGGTPPAGYGFNASFDAEYFEQPIMPKQPQQLPKSMPKPPKMKVAPPSVAKLYVQETDQYVQEKAIYPKQPNGEMIICEDPSLPSNMIITGMGPEIPMMSQQPMMPPFAPFAPFGMIQETQVKKEVKLRESSSLWEMESSWFRESRSH</sequence>
<accession>A0A9X2AAN3</accession>
<dbReference type="AlphaFoldDB" id="A0A9X2AAN3"/>
<dbReference type="GO" id="GO:0008932">
    <property type="term" value="F:lytic endotransglycosylase activity"/>
    <property type="evidence" value="ECO:0007669"/>
    <property type="project" value="TreeGrafter"/>
</dbReference>
<comment type="caution">
    <text evidence="3">The sequence shown here is derived from an EMBL/GenBank/DDBJ whole genome shotgun (WGS) entry which is preliminary data.</text>
</comment>
<feature type="region of interest" description="Disordered" evidence="1">
    <location>
        <begin position="115"/>
        <end position="184"/>
    </location>
</feature>
<feature type="domain" description="LysM" evidence="2">
    <location>
        <begin position="2"/>
        <end position="47"/>
    </location>
</feature>
<feature type="domain" description="LysM" evidence="2">
    <location>
        <begin position="71"/>
        <end position="116"/>
    </location>
</feature>
<dbReference type="PANTHER" id="PTHR33734:SF22">
    <property type="entry name" value="MEMBRANE-BOUND LYTIC MUREIN TRANSGLYCOSYLASE D"/>
    <property type="match status" value="1"/>
</dbReference>
<dbReference type="CDD" id="cd00118">
    <property type="entry name" value="LysM"/>
    <property type="match status" value="2"/>
</dbReference>
<name>A0A9X2AAN3_9BACL</name>
<dbReference type="Pfam" id="PF01476">
    <property type="entry name" value="LysM"/>
    <property type="match status" value="2"/>
</dbReference>
<dbReference type="PANTHER" id="PTHR33734">
    <property type="entry name" value="LYSM DOMAIN-CONTAINING GPI-ANCHORED PROTEIN 2"/>
    <property type="match status" value="1"/>
</dbReference>
<evidence type="ECO:0000313" key="3">
    <source>
        <dbReference type="EMBL" id="MCI0182033.1"/>
    </source>
</evidence>
<dbReference type="SMART" id="SM00257">
    <property type="entry name" value="LysM"/>
    <property type="match status" value="2"/>
</dbReference>
<feature type="compositionally biased region" description="Pro residues" evidence="1">
    <location>
        <begin position="138"/>
        <end position="149"/>
    </location>
</feature>
<protein>
    <recommendedName>
        <fullName evidence="2">LysM domain-containing protein</fullName>
    </recommendedName>
</protein>
<evidence type="ECO:0000313" key="4">
    <source>
        <dbReference type="Proteomes" id="UP001139263"/>
    </source>
</evidence>
<dbReference type="Gene3D" id="3.10.350.10">
    <property type="entry name" value="LysM domain"/>
    <property type="match status" value="2"/>
</dbReference>
<dbReference type="InterPro" id="IPR036779">
    <property type="entry name" value="LysM_dom_sf"/>
</dbReference>
<dbReference type="EMBL" id="JALBUF010000001">
    <property type="protein sequence ID" value="MCI0182033.1"/>
    <property type="molecule type" value="Genomic_DNA"/>
</dbReference>
<feature type="compositionally biased region" description="Pro residues" evidence="1">
    <location>
        <begin position="161"/>
        <end position="170"/>
    </location>
</feature>
<evidence type="ECO:0000259" key="2">
    <source>
        <dbReference type="PROSITE" id="PS51782"/>
    </source>
</evidence>
<reference evidence="3" key="1">
    <citation type="submission" date="2022-03" db="EMBL/GenBank/DDBJ databases">
        <title>Draft Genome Sequence of Firmicute Strain S0AB, a Heterotrophic Iron/Sulfur-Oxidizing Extreme Acidophile.</title>
        <authorList>
            <person name="Vergara E."/>
            <person name="Pakostova E."/>
            <person name="Johnson D.B."/>
            <person name="Holmes D.S."/>
        </authorList>
    </citation>
    <scope>NUCLEOTIDE SEQUENCE</scope>
    <source>
        <strain evidence="3">S0AB</strain>
    </source>
</reference>
<dbReference type="PROSITE" id="PS51782">
    <property type="entry name" value="LYSM"/>
    <property type="match status" value="2"/>
</dbReference>
<dbReference type="Proteomes" id="UP001139263">
    <property type="component" value="Unassembled WGS sequence"/>
</dbReference>
<dbReference type="SUPFAM" id="SSF54106">
    <property type="entry name" value="LysM domain"/>
    <property type="match status" value="2"/>
</dbReference>